<proteinExistence type="predicted"/>
<feature type="region of interest" description="Disordered" evidence="1">
    <location>
        <begin position="13"/>
        <end position="37"/>
    </location>
</feature>
<keyword evidence="3" id="KW-1185">Reference proteome</keyword>
<reference evidence="2" key="2">
    <citation type="submission" date="2020-11" db="EMBL/GenBank/DDBJ databases">
        <authorList>
            <person name="McCartney M.A."/>
            <person name="Auch B."/>
            <person name="Kono T."/>
            <person name="Mallez S."/>
            <person name="Becker A."/>
            <person name="Gohl D.M."/>
            <person name="Silverstein K.A.T."/>
            <person name="Koren S."/>
            <person name="Bechman K.B."/>
            <person name="Herman A."/>
            <person name="Abrahante J.E."/>
            <person name="Garbe J."/>
        </authorList>
    </citation>
    <scope>NUCLEOTIDE SEQUENCE</scope>
    <source>
        <strain evidence="2">Duluth1</strain>
        <tissue evidence="2">Whole animal</tissue>
    </source>
</reference>
<gene>
    <name evidence="2" type="ORF">DPMN_125995</name>
</gene>
<accession>A0A9D4JTJ6</accession>
<dbReference type="EMBL" id="JAIWYP010000005">
    <property type="protein sequence ID" value="KAH3824165.1"/>
    <property type="molecule type" value="Genomic_DNA"/>
</dbReference>
<name>A0A9D4JTJ6_DREPO</name>
<sequence>MSDKKTTKQILLAGQTNGHKEGKNGHTNSQHTKRQTQSCVAMATSKKGLLLLSVL</sequence>
<evidence type="ECO:0000313" key="2">
    <source>
        <dbReference type="EMBL" id="KAH3824165.1"/>
    </source>
</evidence>
<organism evidence="2 3">
    <name type="scientific">Dreissena polymorpha</name>
    <name type="common">Zebra mussel</name>
    <name type="synonym">Mytilus polymorpha</name>
    <dbReference type="NCBI Taxonomy" id="45954"/>
    <lineage>
        <taxon>Eukaryota</taxon>
        <taxon>Metazoa</taxon>
        <taxon>Spiralia</taxon>
        <taxon>Lophotrochozoa</taxon>
        <taxon>Mollusca</taxon>
        <taxon>Bivalvia</taxon>
        <taxon>Autobranchia</taxon>
        <taxon>Heteroconchia</taxon>
        <taxon>Euheterodonta</taxon>
        <taxon>Imparidentia</taxon>
        <taxon>Neoheterodontei</taxon>
        <taxon>Myida</taxon>
        <taxon>Dreissenoidea</taxon>
        <taxon>Dreissenidae</taxon>
        <taxon>Dreissena</taxon>
    </lineage>
</organism>
<evidence type="ECO:0000313" key="3">
    <source>
        <dbReference type="Proteomes" id="UP000828390"/>
    </source>
</evidence>
<dbReference type="Proteomes" id="UP000828390">
    <property type="component" value="Unassembled WGS sequence"/>
</dbReference>
<protein>
    <submittedName>
        <fullName evidence="2">Uncharacterized protein</fullName>
    </submittedName>
</protein>
<reference evidence="2" key="1">
    <citation type="journal article" date="2019" name="bioRxiv">
        <title>The Genome of the Zebra Mussel, Dreissena polymorpha: A Resource for Invasive Species Research.</title>
        <authorList>
            <person name="McCartney M.A."/>
            <person name="Auch B."/>
            <person name="Kono T."/>
            <person name="Mallez S."/>
            <person name="Zhang Y."/>
            <person name="Obille A."/>
            <person name="Becker A."/>
            <person name="Abrahante J.E."/>
            <person name="Garbe J."/>
            <person name="Badalamenti J.P."/>
            <person name="Herman A."/>
            <person name="Mangelson H."/>
            <person name="Liachko I."/>
            <person name="Sullivan S."/>
            <person name="Sone E.D."/>
            <person name="Koren S."/>
            <person name="Silverstein K.A.T."/>
            <person name="Beckman K.B."/>
            <person name="Gohl D.M."/>
        </authorList>
    </citation>
    <scope>NUCLEOTIDE SEQUENCE</scope>
    <source>
        <strain evidence="2">Duluth1</strain>
        <tissue evidence="2">Whole animal</tissue>
    </source>
</reference>
<comment type="caution">
    <text evidence="2">The sequence shown here is derived from an EMBL/GenBank/DDBJ whole genome shotgun (WGS) entry which is preliminary data.</text>
</comment>
<dbReference type="AlphaFoldDB" id="A0A9D4JTJ6"/>
<feature type="compositionally biased region" description="Polar residues" evidence="1">
    <location>
        <begin position="25"/>
        <end position="37"/>
    </location>
</feature>
<evidence type="ECO:0000256" key="1">
    <source>
        <dbReference type="SAM" id="MobiDB-lite"/>
    </source>
</evidence>